<evidence type="ECO:0000313" key="5">
    <source>
        <dbReference type="Proteomes" id="UP001172082"/>
    </source>
</evidence>
<dbReference type="SUPFAM" id="SSF48208">
    <property type="entry name" value="Six-hairpin glycosidases"/>
    <property type="match status" value="1"/>
</dbReference>
<dbReference type="InterPro" id="IPR012341">
    <property type="entry name" value="6hp_glycosidase-like_sf"/>
</dbReference>
<comment type="caution">
    <text evidence="4">The sequence shown here is derived from an EMBL/GenBank/DDBJ whole genome shotgun (WGS) entry which is preliminary data.</text>
</comment>
<dbReference type="InterPro" id="IPR008928">
    <property type="entry name" value="6-hairpin_glycosidase_sf"/>
</dbReference>
<accession>A0ABT8KUA2</accession>
<feature type="region of interest" description="Disordered" evidence="1">
    <location>
        <begin position="1"/>
        <end position="20"/>
    </location>
</feature>
<dbReference type="GO" id="GO:0016787">
    <property type="term" value="F:hydrolase activity"/>
    <property type="evidence" value="ECO:0007669"/>
    <property type="project" value="UniProtKB-KW"/>
</dbReference>
<dbReference type="Pfam" id="PF04685">
    <property type="entry name" value="DUF608"/>
    <property type="match status" value="1"/>
</dbReference>
<dbReference type="Gene3D" id="1.50.10.10">
    <property type="match status" value="1"/>
</dbReference>
<dbReference type="Proteomes" id="UP001172082">
    <property type="component" value="Unassembled WGS sequence"/>
</dbReference>
<feature type="domain" description="Glycosyl-hydrolase family 116 N-terminal" evidence="3">
    <location>
        <begin position="99"/>
        <end position="261"/>
    </location>
</feature>
<keyword evidence="4" id="KW-0378">Hydrolase</keyword>
<dbReference type="NCBIfam" id="TIGR01409">
    <property type="entry name" value="TAT_signal_seq"/>
    <property type="match status" value="1"/>
</dbReference>
<dbReference type="InterPro" id="IPR019546">
    <property type="entry name" value="TAT_signal_bac_arc"/>
</dbReference>
<protein>
    <submittedName>
        <fullName evidence="4">GH116 family glycosyl hydrolase</fullName>
    </submittedName>
</protein>
<evidence type="ECO:0000259" key="3">
    <source>
        <dbReference type="Pfam" id="PF12215"/>
    </source>
</evidence>
<evidence type="ECO:0000256" key="1">
    <source>
        <dbReference type="SAM" id="MobiDB-lite"/>
    </source>
</evidence>
<dbReference type="InterPro" id="IPR006775">
    <property type="entry name" value="GH116_catalytic"/>
</dbReference>
<name>A0ABT8KUA2_9BACT</name>
<dbReference type="InterPro" id="IPR052566">
    <property type="entry name" value="Non-lysos_glucosylceramidase"/>
</dbReference>
<dbReference type="RefSeq" id="WP_346754373.1">
    <property type="nucleotide sequence ID" value="NZ_JAUJEA010000011.1"/>
</dbReference>
<gene>
    <name evidence="4" type="ORF">QQ008_23355</name>
</gene>
<feature type="domain" description="Glycosyl-hydrolase family 116 catalytic region" evidence="2">
    <location>
        <begin position="700"/>
        <end position="992"/>
    </location>
</feature>
<organism evidence="4 5">
    <name type="scientific">Splendidivirga corallicola</name>
    <dbReference type="NCBI Taxonomy" id="3051826"/>
    <lineage>
        <taxon>Bacteria</taxon>
        <taxon>Pseudomonadati</taxon>
        <taxon>Bacteroidota</taxon>
        <taxon>Cytophagia</taxon>
        <taxon>Cytophagales</taxon>
        <taxon>Splendidivirgaceae</taxon>
        <taxon>Splendidivirga</taxon>
    </lineage>
</organism>
<dbReference type="Pfam" id="PF12215">
    <property type="entry name" value="Glyco_hydr_116N"/>
    <property type="match status" value="2"/>
</dbReference>
<feature type="domain" description="Glycosyl-hydrolase family 116 N-terminal" evidence="3">
    <location>
        <begin position="445"/>
        <end position="585"/>
    </location>
</feature>
<dbReference type="EMBL" id="JAUJEA010000011">
    <property type="protein sequence ID" value="MDN5204349.1"/>
    <property type="molecule type" value="Genomic_DNA"/>
</dbReference>
<dbReference type="InterPro" id="IPR006311">
    <property type="entry name" value="TAT_signal"/>
</dbReference>
<evidence type="ECO:0000313" key="4">
    <source>
        <dbReference type="EMBL" id="MDN5204349.1"/>
    </source>
</evidence>
<proteinExistence type="predicted"/>
<dbReference type="PROSITE" id="PS51318">
    <property type="entry name" value="TAT"/>
    <property type="match status" value="1"/>
</dbReference>
<evidence type="ECO:0000259" key="2">
    <source>
        <dbReference type="Pfam" id="PF04685"/>
    </source>
</evidence>
<dbReference type="PANTHER" id="PTHR12654:SF0">
    <property type="entry name" value="NON-LYSOSOMAL GLUCOSYLCERAMIDASE"/>
    <property type="match status" value="1"/>
</dbReference>
<sequence>MDKKKIDLTNSNQHDSQSEDIKLQSFENTRRDFMKMAALSAGALALPNLPVFAGPFNFDNNGHLIPEDKKLSADWIKALYERGKPEVLTAAKGELKHVGMPVGGIACGQLYLGGDGRLWFWHIFKTEYSREKDHGQRFAAMTLGGHYEFPDKVFARETRPVEQGATIRVRTGNKVQQKTLDSTGFKDITFRGEYPIGKVNYKEAGFPVEVNLEAFSPFIPLEAEKSALPVTILSYKVKNTSQTQVNIELAGWLENAVCPYSKDNSIGLRRNTLHADQNRLTIYSTAEPLRVKENDIKKRPDVVFEDFESGSYQNWKVEGKAFGDKPYQAKDLSPNQNLKGFEGKYFINGYNAREEVQNPDDLVGTLTSKTFTIHHNFITFNISGGSHKGKTTVNLIVDKKIVRSETGNNSNTMITKAFDVREFIGKKAKIQIVDQHKGSWGHITIDHIVFTDKSIVDNSLDKQHGYGSMALSLYKPSSDSKSALSLEGDNDPKTIFDHMKSNEAGSSQTAAFDQTQIGALGDTFTLLPGEEKEVVFIVSWFFPHLNQQANESGQLLSLKDIKFLKRHYYNWFKSANQVADYVASDFSYLAESTRLWNKTYYNSTLPYWLLDRSFIPIDCLATNTMNWFDNGRIWGWEGVECCPGTCQHVWQYAQAMARVFPEMEKTLRELTDLGYSFNTKTGVMGHRDETAGHHGLAAAHDGHAGTVMRIYREHKMSADNTFLKQNYSKIKKTIQFLINEDKDKDGILEGRQQNTLDAAWFGPMGWISSLYLGALAVGKEMAMEVGDDSFVKECDELLQKGRKNIVAQLFNGEYFIHKPDPNHPNAINSNDGCHIDQVLGQSFAWQIGVSERVVPERETQSALESIWKYNFAPDAYLYQEQHKPIKGARIYATQGEAGTIMCTWPKGGAEKAVPGMDKRPDKSATWLGPGGYFDEAMNGFEYQIATHMIYEGMLEKGLATARAVHDRYNAIKRNPYNEIECSDHYSRSMASYGVLLAICGFDYHGPKGHLNFDPKLNPENFKAPFILAEGWGTFSQQRAGEKQTAVIEISHGKAMLSKITLHSKGSRKSSVALKINGKEIASQLGGNGEEYQISWEGTLLKSRDQIEITIV</sequence>
<dbReference type="PANTHER" id="PTHR12654">
    <property type="entry name" value="BILE ACID BETA-GLUCOSIDASE-RELATED"/>
    <property type="match status" value="1"/>
</dbReference>
<reference evidence="4" key="1">
    <citation type="submission" date="2023-06" db="EMBL/GenBank/DDBJ databases">
        <title>Genomic of Parafulvivirga corallium.</title>
        <authorList>
            <person name="Wang G."/>
        </authorList>
    </citation>
    <scope>NUCLEOTIDE SEQUENCE</scope>
    <source>
        <strain evidence="4">BMA10</strain>
    </source>
</reference>
<dbReference type="InterPro" id="IPR024462">
    <property type="entry name" value="GH116_N"/>
</dbReference>
<keyword evidence="5" id="KW-1185">Reference proteome</keyword>